<comment type="caution">
    <text evidence="2">The sequence shown here is derived from an EMBL/GenBank/DDBJ whole genome shotgun (WGS) entry which is preliminary data.</text>
</comment>
<feature type="chain" id="PRO_5007487559" evidence="1">
    <location>
        <begin position="22"/>
        <end position="89"/>
    </location>
</feature>
<name>A0A139LT66_9BACE</name>
<accession>A0A139LT66</accession>
<dbReference type="AlphaFoldDB" id="A0A139LT66"/>
<evidence type="ECO:0000313" key="2">
    <source>
        <dbReference type="EMBL" id="KXT54647.1"/>
    </source>
</evidence>
<evidence type="ECO:0000256" key="1">
    <source>
        <dbReference type="SAM" id="SignalP"/>
    </source>
</evidence>
<keyword evidence="1" id="KW-0732">Signal</keyword>
<proteinExistence type="predicted"/>
<dbReference type="EMBL" id="LTDF01000043">
    <property type="protein sequence ID" value="KXT54647.1"/>
    <property type="molecule type" value="Genomic_DNA"/>
</dbReference>
<dbReference type="PROSITE" id="PS51257">
    <property type="entry name" value="PROKAR_LIPOPROTEIN"/>
    <property type="match status" value="1"/>
</dbReference>
<protein>
    <submittedName>
        <fullName evidence="2">Uncharacterized protein</fullName>
    </submittedName>
</protein>
<sequence>MKMTKLIYLFAVPLLVASCISEEVPITDASDHFFKVSTANPDIQQIVFLLKQKNDSVEFTSKFINAFTKENQQEYVLAGRWKAISFFMK</sequence>
<dbReference type="PATRIC" id="fig|329854.7.peg.570"/>
<gene>
    <name evidence="2" type="ORF">HMPREF2531_00567</name>
</gene>
<feature type="signal peptide" evidence="1">
    <location>
        <begin position="1"/>
        <end position="21"/>
    </location>
</feature>
<reference evidence="2 3" key="1">
    <citation type="submission" date="2016-02" db="EMBL/GenBank/DDBJ databases">
        <authorList>
            <person name="Wen L."/>
            <person name="He K."/>
            <person name="Yang H."/>
        </authorList>
    </citation>
    <scope>NUCLEOTIDE SEQUENCE [LARGE SCALE GENOMIC DNA]</scope>
    <source>
        <strain evidence="2 3">KLE1704</strain>
    </source>
</reference>
<dbReference type="RefSeq" id="WP_156481988.1">
    <property type="nucleotide sequence ID" value="NZ_KQ968678.1"/>
</dbReference>
<evidence type="ECO:0000313" key="3">
    <source>
        <dbReference type="Proteomes" id="UP000070319"/>
    </source>
</evidence>
<organism evidence="2">
    <name type="scientific">Bacteroides intestinalis</name>
    <dbReference type="NCBI Taxonomy" id="329854"/>
    <lineage>
        <taxon>Bacteria</taxon>
        <taxon>Pseudomonadati</taxon>
        <taxon>Bacteroidota</taxon>
        <taxon>Bacteroidia</taxon>
        <taxon>Bacteroidales</taxon>
        <taxon>Bacteroidaceae</taxon>
        <taxon>Bacteroides</taxon>
    </lineage>
</organism>
<dbReference type="Proteomes" id="UP000070319">
    <property type="component" value="Unassembled WGS sequence"/>
</dbReference>